<dbReference type="AlphaFoldDB" id="A0A4R2KJD6"/>
<dbReference type="Proteomes" id="UP000294980">
    <property type="component" value="Unassembled WGS sequence"/>
</dbReference>
<sequence length="175" mass="20410">MSSRKGAPAPYVPSPESVREQTTTPIPLPVEDGDDTDWYGWYFDTYAAIGELEAYAESEDADERLKEGARNYAQKLRVAAEWTEILIEHCYVQVPAEVREKLRKSFRSEDARKAVNTRHRKTEQERVERKMKIHARWATGVYQSRDECAQEEYETLGYKSFRRARNDLMNTPDPE</sequence>
<proteinExistence type="predicted"/>
<protein>
    <submittedName>
        <fullName evidence="2">Uncharacterized protein</fullName>
    </submittedName>
</protein>
<feature type="region of interest" description="Disordered" evidence="1">
    <location>
        <begin position="1"/>
        <end position="32"/>
    </location>
</feature>
<comment type="caution">
    <text evidence="2">The sequence shown here is derived from an EMBL/GenBank/DDBJ whole genome shotgun (WGS) entry which is preliminary data.</text>
</comment>
<accession>A0A4R2KJD6</accession>
<organism evidence="2 3">
    <name type="scientific">Chromatocurvus halotolerans</name>
    <dbReference type="NCBI Taxonomy" id="1132028"/>
    <lineage>
        <taxon>Bacteria</taxon>
        <taxon>Pseudomonadati</taxon>
        <taxon>Pseudomonadota</taxon>
        <taxon>Gammaproteobacteria</taxon>
        <taxon>Cellvibrionales</taxon>
        <taxon>Halieaceae</taxon>
        <taxon>Chromatocurvus</taxon>
    </lineage>
</organism>
<dbReference type="RefSeq" id="WP_117319317.1">
    <property type="nucleotide sequence ID" value="NZ_QQSW01000024.1"/>
</dbReference>
<keyword evidence="3" id="KW-1185">Reference proteome</keyword>
<evidence type="ECO:0000313" key="2">
    <source>
        <dbReference type="EMBL" id="TCO73763.1"/>
    </source>
</evidence>
<name>A0A4R2KJD6_9GAMM</name>
<reference evidence="2 3" key="1">
    <citation type="submission" date="2019-03" db="EMBL/GenBank/DDBJ databases">
        <title>Genomic Encyclopedia of Type Strains, Phase IV (KMG-IV): sequencing the most valuable type-strain genomes for metagenomic binning, comparative biology and taxonomic classification.</title>
        <authorList>
            <person name="Goeker M."/>
        </authorList>
    </citation>
    <scope>NUCLEOTIDE SEQUENCE [LARGE SCALE GENOMIC DNA]</scope>
    <source>
        <strain evidence="2 3">DSM 23344</strain>
    </source>
</reference>
<evidence type="ECO:0000256" key="1">
    <source>
        <dbReference type="SAM" id="MobiDB-lite"/>
    </source>
</evidence>
<gene>
    <name evidence="2" type="ORF">EV688_11580</name>
</gene>
<evidence type="ECO:0000313" key="3">
    <source>
        <dbReference type="Proteomes" id="UP000294980"/>
    </source>
</evidence>
<dbReference type="EMBL" id="SLWX01000015">
    <property type="protein sequence ID" value="TCO73763.1"/>
    <property type="molecule type" value="Genomic_DNA"/>
</dbReference>